<evidence type="ECO:0000313" key="2">
    <source>
        <dbReference type="Proteomes" id="UP000799757"/>
    </source>
</evidence>
<organism evidence="1 2">
    <name type="scientific">Melanomma pulvis-pyrius CBS 109.77</name>
    <dbReference type="NCBI Taxonomy" id="1314802"/>
    <lineage>
        <taxon>Eukaryota</taxon>
        <taxon>Fungi</taxon>
        <taxon>Dikarya</taxon>
        <taxon>Ascomycota</taxon>
        <taxon>Pezizomycotina</taxon>
        <taxon>Dothideomycetes</taxon>
        <taxon>Pleosporomycetidae</taxon>
        <taxon>Pleosporales</taxon>
        <taxon>Melanommataceae</taxon>
        <taxon>Melanomma</taxon>
    </lineage>
</organism>
<dbReference type="AlphaFoldDB" id="A0A6A6WQD5"/>
<sequence>MARSKPANLESLAQELLDLILSHLLINPEKRRSLLSVRYTSRRLYHSTHTQFAAQFRKKLRLGQFQVTVPYLSLLLHLTELPIVRDEIHTLTLVHGRENQLECETRKNNSSCRGHEPPIKNPMAWRAHYLCWEERKEAEESTEAFHLLVQILKNLKIGSALKGIHIEAAWEIAIAAVEASGVNENVTHIKKLWDNTDYRVMSPHDYLHDHAFRDRYEWHGTKQASLVQQGPDESYATAKGSISTSILSFRFLPGLLTLNLYDVSIHGTLLRQFLMLQTGLMRLDMIYVNLTASSWKKVFRAMRYCESSQPEYLSVAHLFQRAGARRRKQGINGRVSCPVNRIGCFRDSMLMFLDGMCRDFRLRRADREFWYEVEFPVIWGVSHEKSIDAPLRLAVDLDLETGAWSRWNDAACV</sequence>
<evidence type="ECO:0000313" key="1">
    <source>
        <dbReference type="EMBL" id="KAF2786121.1"/>
    </source>
</evidence>
<reference evidence="1" key="1">
    <citation type="journal article" date="2020" name="Stud. Mycol.">
        <title>101 Dothideomycetes genomes: a test case for predicting lifestyles and emergence of pathogens.</title>
        <authorList>
            <person name="Haridas S."/>
            <person name="Albert R."/>
            <person name="Binder M."/>
            <person name="Bloem J."/>
            <person name="Labutti K."/>
            <person name="Salamov A."/>
            <person name="Andreopoulos B."/>
            <person name="Baker S."/>
            <person name="Barry K."/>
            <person name="Bills G."/>
            <person name="Bluhm B."/>
            <person name="Cannon C."/>
            <person name="Castanera R."/>
            <person name="Culley D."/>
            <person name="Daum C."/>
            <person name="Ezra D."/>
            <person name="Gonzalez J."/>
            <person name="Henrissat B."/>
            <person name="Kuo A."/>
            <person name="Liang C."/>
            <person name="Lipzen A."/>
            <person name="Lutzoni F."/>
            <person name="Magnuson J."/>
            <person name="Mondo S."/>
            <person name="Nolan M."/>
            <person name="Ohm R."/>
            <person name="Pangilinan J."/>
            <person name="Park H.-J."/>
            <person name="Ramirez L."/>
            <person name="Alfaro M."/>
            <person name="Sun H."/>
            <person name="Tritt A."/>
            <person name="Yoshinaga Y."/>
            <person name="Zwiers L.-H."/>
            <person name="Turgeon B."/>
            <person name="Goodwin S."/>
            <person name="Spatafora J."/>
            <person name="Crous P."/>
            <person name="Grigoriev I."/>
        </authorList>
    </citation>
    <scope>NUCLEOTIDE SEQUENCE</scope>
    <source>
        <strain evidence="1">CBS 109.77</strain>
    </source>
</reference>
<dbReference type="EMBL" id="MU002544">
    <property type="protein sequence ID" value="KAF2786121.1"/>
    <property type="molecule type" value="Genomic_DNA"/>
</dbReference>
<gene>
    <name evidence="1" type="ORF">K505DRAFT_368496</name>
</gene>
<proteinExistence type="predicted"/>
<protein>
    <submittedName>
        <fullName evidence="1">Uncharacterized protein</fullName>
    </submittedName>
</protein>
<name>A0A6A6WQD5_9PLEO</name>
<keyword evidence="2" id="KW-1185">Reference proteome</keyword>
<dbReference type="Proteomes" id="UP000799757">
    <property type="component" value="Unassembled WGS sequence"/>
</dbReference>
<accession>A0A6A6WQD5</accession>